<dbReference type="RefSeq" id="WP_183601800.1">
    <property type="nucleotide sequence ID" value="NZ_JACHXK010000009.1"/>
</dbReference>
<keyword evidence="2" id="KW-1185">Reference proteome</keyword>
<comment type="caution">
    <text evidence="1">The sequence shown here is derived from an EMBL/GenBank/DDBJ whole genome shotgun (WGS) entry which is preliminary data.</text>
</comment>
<dbReference type="Proteomes" id="UP000570361">
    <property type="component" value="Unassembled WGS sequence"/>
</dbReference>
<dbReference type="InterPro" id="IPR031832">
    <property type="entry name" value="DUF4747"/>
</dbReference>
<evidence type="ECO:0008006" key="3">
    <source>
        <dbReference type="Google" id="ProtNLM"/>
    </source>
</evidence>
<evidence type="ECO:0000313" key="1">
    <source>
        <dbReference type="EMBL" id="MBB3111956.1"/>
    </source>
</evidence>
<gene>
    <name evidence="1" type="ORF">FHS18_004024</name>
</gene>
<proteinExistence type="predicted"/>
<accession>A0A7W5FP34</accession>
<evidence type="ECO:0000313" key="2">
    <source>
        <dbReference type="Proteomes" id="UP000570361"/>
    </source>
</evidence>
<dbReference type="Pfam" id="PF15931">
    <property type="entry name" value="DUF4747"/>
    <property type="match status" value="1"/>
</dbReference>
<organism evidence="1 2">
    <name type="scientific">Paenibacillus phyllosphaerae</name>
    <dbReference type="NCBI Taxonomy" id="274593"/>
    <lineage>
        <taxon>Bacteria</taxon>
        <taxon>Bacillati</taxon>
        <taxon>Bacillota</taxon>
        <taxon>Bacilli</taxon>
        <taxon>Bacillales</taxon>
        <taxon>Paenibacillaceae</taxon>
        <taxon>Paenibacillus</taxon>
    </lineage>
</organism>
<reference evidence="1 2" key="1">
    <citation type="submission" date="2020-08" db="EMBL/GenBank/DDBJ databases">
        <title>Genomic Encyclopedia of Type Strains, Phase III (KMG-III): the genomes of soil and plant-associated and newly described type strains.</title>
        <authorList>
            <person name="Whitman W."/>
        </authorList>
    </citation>
    <scope>NUCLEOTIDE SEQUENCE [LARGE SCALE GENOMIC DNA]</scope>
    <source>
        <strain evidence="1 2">CECT 5862</strain>
    </source>
</reference>
<dbReference type="AlphaFoldDB" id="A0A7W5FP34"/>
<protein>
    <recommendedName>
        <fullName evidence="3">DUF4747 family protein</fullName>
    </recommendedName>
</protein>
<dbReference type="EMBL" id="JACHXK010000009">
    <property type="protein sequence ID" value="MBB3111956.1"/>
    <property type="molecule type" value="Genomic_DNA"/>
</dbReference>
<name>A0A7W5FP34_9BACL</name>
<sequence length="315" mass="37188">MPLLHYAKVNINSNIFDVYDNKVTIQGIMRELFSTIDVNEEYHKVEVRTFKDDEGEEKSVEYREVYNFSELAKEEDVNKLQVSGKVVRRYPIVTEEFDETTRTSRRTVLENNSSSILFYFDLETEIVVFSERQKFGTRQFIEAFQELLNIFHKSVGFEIYLLQDPFSMKERLENAYKIRKIKSTIIPPNVNEEALRDLYDKEVEEMKEAHITKKTNVFEINEKSTQGINLKSKMVEQVLETNEAYEKFARGYGKLEVEGENRDGTLFKFDSEKDSLYQTQIPEREKKSLETFIEYCKKGIAIFSAKKTIDKYTDR</sequence>